<dbReference type="PRINTS" id="PR00036">
    <property type="entry name" value="HTHLACI"/>
</dbReference>
<dbReference type="SUPFAM" id="SSF47413">
    <property type="entry name" value="lambda repressor-like DNA-binding domains"/>
    <property type="match status" value="1"/>
</dbReference>
<keyword evidence="1" id="KW-0805">Transcription regulation</keyword>
<dbReference type="PANTHER" id="PTHR30146">
    <property type="entry name" value="LACI-RELATED TRANSCRIPTIONAL REPRESSOR"/>
    <property type="match status" value="1"/>
</dbReference>
<dbReference type="Pfam" id="PF00532">
    <property type="entry name" value="Peripla_BP_1"/>
    <property type="match status" value="1"/>
</dbReference>
<dbReference type="Gene3D" id="3.40.50.2300">
    <property type="match status" value="2"/>
</dbReference>
<dbReference type="CDD" id="cd01392">
    <property type="entry name" value="HTH_LacI"/>
    <property type="match status" value="1"/>
</dbReference>
<dbReference type="OrthoDB" id="9788209at2"/>
<dbReference type="InterPro" id="IPR028082">
    <property type="entry name" value="Peripla_BP_I"/>
</dbReference>
<dbReference type="Gene3D" id="1.10.260.40">
    <property type="entry name" value="lambda repressor-like DNA-binding domains"/>
    <property type="match status" value="1"/>
</dbReference>
<protein>
    <submittedName>
        <fullName evidence="5">LacI family transcriptional regulator</fullName>
    </submittedName>
</protein>
<proteinExistence type="predicted"/>
<dbReference type="AlphaFoldDB" id="A0A5R9DTQ9"/>
<dbReference type="SUPFAM" id="SSF53822">
    <property type="entry name" value="Periplasmic binding protein-like I"/>
    <property type="match status" value="1"/>
</dbReference>
<dbReference type="RefSeq" id="WP_138405434.1">
    <property type="nucleotide sequence ID" value="NZ_VBSP01000059.1"/>
</dbReference>
<sequence>MSVTIKDVARVAGVSPSTVSRVISNSPSISEKTKTKVRTIMDELKYYPNMNARSLVNSTSRIIGLVLPDNTDTFYQNPFFPTVLRGMNEVANEEKYTLLLSSGNTEDERLDRIKTMVFGKQVDGLIFLYSKINDKIIHFLKEINFPFVVIGTPTIKAVNSVDNDNEGMSYEITSQIIKQGRKKIAFVGGDKSLNFIELRYEGYRKALEEHGIEVDQSLVFNEFQFLSNVGYQLAEKLLELPELDGVVIADQLVARGIRSGWETAGKEPIPMATFKAYESHKSCEKYELFMDINAQKLGNSALSMLLDIITFKHAENNTQRYIQEIVEGELVL</sequence>
<accession>A0A5R9DTQ9</accession>
<dbReference type="InterPro" id="IPR001761">
    <property type="entry name" value="Peripla_BP/Lac1_sug-bd_dom"/>
</dbReference>
<evidence type="ECO:0000256" key="3">
    <source>
        <dbReference type="ARBA" id="ARBA00023163"/>
    </source>
</evidence>
<dbReference type="EMBL" id="VBSP01000059">
    <property type="protein sequence ID" value="TLQ39120.1"/>
    <property type="molecule type" value="Genomic_DNA"/>
</dbReference>
<dbReference type="InterPro" id="IPR010982">
    <property type="entry name" value="Lambda_DNA-bd_dom_sf"/>
</dbReference>
<dbReference type="SMART" id="SM00354">
    <property type="entry name" value="HTH_LACI"/>
    <property type="match status" value="1"/>
</dbReference>
<dbReference type="PANTHER" id="PTHR30146:SF109">
    <property type="entry name" value="HTH-TYPE TRANSCRIPTIONAL REGULATOR GALS"/>
    <property type="match status" value="1"/>
</dbReference>
<reference evidence="5 6" key="1">
    <citation type="submission" date="2019-05" db="EMBL/GenBank/DDBJ databases">
        <title>The metagenome of a microbial culture collection derived from dairy environment covers the genomic content of the human microbiome.</title>
        <authorList>
            <person name="Roder T."/>
            <person name="Wuthrich D."/>
            <person name="Sattari Z."/>
            <person name="Von Ah U."/>
            <person name="Bar C."/>
            <person name="Ronchi F."/>
            <person name="Macpherson A.J."/>
            <person name="Ganal-Vonarburg S.C."/>
            <person name="Bruggmann R."/>
            <person name="Vergeres G."/>
        </authorList>
    </citation>
    <scope>NUCLEOTIDE SEQUENCE [LARGE SCALE GENOMIC DNA]</scope>
    <source>
        <strain evidence="5 6">FAM 24227</strain>
    </source>
</reference>
<keyword evidence="3" id="KW-0804">Transcription</keyword>
<evidence type="ECO:0000256" key="2">
    <source>
        <dbReference type="ARBA" id="ARBA00023125"/>
    </source>
</evidence>
<dbReference type="PROSITE" id="PS00356">
    <property type="entry name" value="HTH_LACI_1"/>
    <property type="match status" value="1"/>
</dbReference>
<name>A0A5R9DTQ9_9LACT</name>
<dbReference type="GO" id="GO:0000976">
    <property type="term" value="F:transcription cis-regulatory region binding"/>
    <property type="evidence" value="ECO:0007669"/>
    <property type="project" value="TreeGrafter"/>
</dbReference>
<evidence type="ECO:0000313" key="6">
    <source>
        <dbReference type="Proteomes" id="UP000306420"/>
    </source>
</evidence>
<evidence type="ECO:0000259" key="4">
    <source>
        <dbReference type="PROSITE" id="PS50932"/>
    </source>
</evidence>
<gene>
    <name evidence="5" type="ORF">FEZ33_11035</name>
</gene>
<feature type="domain" description="HTH lacI-type" evidence="4">
    <location>
        <begin position="3"/>
        <end position="57"/>
    </location>
</feature>
<dbReference type="InterPro" id="IPR000843">
    <property type="entry name" value="HTH_LacI"/>
</dbReference>
<organism evidence="5 6">
    <name type="scientific">Ruoffia tabacinasalis</name>
    <dbReference type="NCBI Taxonomy" id="87458"/>
    <lineage>
        <taxon>Bacteria</taxon>
        <taxon>Bacillati</taxon>
        <taxon>Bacillota</taxon>
        <taxon>Bacilli</taxon>
        <taxon>Lactobacillales</taxon>
        <taxon>Aerococcaceae</taxon>
        <taxon>Ruoffia</taxon>
    </lineage>
</organism>
<dbReference type="PROSITE" id="PS50932">
    <property type="entry name" value="HTH_LACI_2"/>
    <property type="match status" value="1"/>
</dbReference>
<dbReference type="GO" id="GO:0003700">
    <property type="term" value="F:DNA-binding transcription factor activity"/>
    <property type="evidence" value="ECO:0007669"/>
    <property type="project" value="TreeGrafter"/>
</dbReference>
<evidence type="ECO:0000313" key="5">
    <source>
        <dbReference type="EMBL" id="TLQ39120.1"/>
    </source>
</evidence>
<comment type="caution">
    <text evidence="5">The sequence shown here is derived from an EMBL/GenBank/DDBJ whole genome shotgun (WGS) entry which is preliminary data.</text>
</comment>
<keyword evidence="2" id="KW-0238">DNA-binding</keyword>
<evidence type="ECO:0000256" key="1">
    <source>
        <dbReference type="ARBA" id="ARBA00023015"/>
    </source>
</evidence>
<dbReference type="Proteomes" id="UP000306420">
    <property type="component" value="Unassembled WGS sequence"/>
</dbReference>
<dbReference type="Pfam" id="PF00356">
    <property type="entry name" value="LacI"/>
    <property type="match status" value="1"/>
</dbReference>